<dbReference type="Proteomes" id="UP000078492">
    <property type="component" value="Unassembled WGS sequence"/>
</dbReference>
<feature type="transmembrane region" description="Helical" evidence="1">
    <location>
        <begin position="6"/>
        <end position="28"/>
    </location>
</feature>
<feature type="non-terminal residue" evidence="2">
    <location>
        <position position="1"/>
    </location>
</feature>
<keyword evidence="3" id="KW-1185">Reference proteome</keyword>
<dbReference type="AlphaFoldDB" id="A0A195DIR8"/>
<keyword evidence="1" id="KW-0472">Membrane</keyword>
<keyword evidence="1" id="KW-1133">Transmembrane helix</keyword>
<name>A0A195DIR8_9HYME</name>
<dbReference type="EMBL" id="KQ980804">
    <property type="protein sequence ID" value="KYN12788.1"/>
    <property type="molecule type" value="Genomic_DNA"/>
</dbReference>
<feature type="transmembrane region" description="Helical" evidence="1">
    <location>
        <begin position="157"/>
        <end position="178"/>
    </location>
</feature>
<reference evidence="2 3" key="1">
    <citation type="submission" date="2015-09" db="EMBL/GenBank/DDBJ databases">
        <title>Trachymyrmex cornetzi WGS genome.</title>
        <authorList>
            <person name="Nygaard S."/>
            <person name="Hu H."/>
            <person name="Boomsma J."/>
            <person name="Zhang G."/>
        </authorList>
    </citation>
    <scope>NUCLEOTIDE SEQUENCE [LARGE SCALE GENOMIC DNA]</scope>
    <source>
        <strain evidence="2">Tcor2-1</strain>
        <tissue evidence="2">Whole body</tissue>
    </source>
</reference>
<accession>A0A195DIR8</accession>
<protein>
    <submittedName>
        <fullName evidence="2">Uncharacterized protein</fullName>
    </submittedName>
</protein>
<feature type="transmembrane region" description="Helical" evidence="1">
    <location>
        <begin position="49"/>
        <end position="68"/>
    </location>
</feature>
<sequence length="179" mass="20686">VLVILYFGILFFTVLFFVPDVLDIVAPLNKPRQHQLPLAIESIYDLEEHFLLFILNFLIIALIILTILLTVETLYMICIQHACGLLKLTSYRILNAFDDRLQLMNISKKSKCTICIKLSKAIKIHKRSLDYNVKWYMVSTHIQKKILFILHRSSKNILFDVGSMFVFSLDGVATVIILL</sequence>
<proteinExistence type="predicted"/>
<keyword evidence="1" id="KW-0812">Transmembrane</keyword>
<evidence type="ECO:0000313" key="2">
    <source>
        <dbReference type="EMBL" id="KYN12788.1"/>
    </source>
</evidence>
<organism evidence="2 3">
    <name type="scientific">Trachymyrmex cornetzi</name>
    <dbReference type="NCBI Taxonomy" id="471704"/>
    <lineage>
        <taxon>Eukaryota</taxon>
        <taxon>Metazoa</taxon>
        <taxon>Ecdysozoa</taxon>
        <taxon>Arthropoda</taxon>
        <taxon>Hexapoda</taxon>
        <taxon>Insecta</taxon>
        <taxon>Pterygota</taxon>
        <taxon>Neoptera</taxon>
        <taxon>Endopterygota</taxon>
        <taxon>Hymenoptera</taxon>
        <taxon>Apocrita</taxon>
        <taxon>Aculeata</taxon>
        <taxon>Formicoidea</taxon>
        <taxon>Formicidae</taxon>
        <taxon>Myrmicinae</taxon>
        <taxon>Trachymyrmex</taxon>
    </lineage>
</organism>
<dbReference type="STRING" id="471704.A0A195DIR8"/>
<evidence type="ECO:0000313" key="3">
    <source>
        <dbReference type="Proteomes" id="UP000078492"/>
    </source>
</evidence>
<gene>
    <name evidence="2" type="ORF">ALC57_15067</name>
</gene>
<evidence type="ECO:0000256" key="1">
    <source>
        <dbReference type="SAM" id="Phobius"/>
    </source>
</evidence>